<feature type="compositionally biased region" description="Polar residues" evidence="1">
    <location>
        <begin position="50"/>
        <end position="62"/>
    </location>
</feature>
<sequence>MYMESTDSENRAASSNYEPYSGNWFPSFARSYDLYEHPPSGHSRPVFHNTYHQQEGAYSQRNEPAFQQDLTNNQAKGLKHYKEKPAQEAQAEAEQPTKDASASLLGDGNFGIIPGGTFYPAKSNFDSEGGFDDYSSFFHNGHGRPSYFYPSNPKPVKPQQQFENFRDFAEINNPPERQYSQYIIVYSNQNGTKIRPEPDQKPNSNPNSRNVQIDSRRPKNILERLALLDNNESEVKLSEAFDINNGDVLEISPEKKLSKSKTKLVNLLPEKKHEARLIQKTKEMREPLLALS</sequence>
<feature type="region of interest" description="Disordered" evidence="1">
    <location>
        <begin position="191"/>
        <end position="216"/>
    </location>
</feature>
<gene>
    <name evidence="2" type="ORF">ABEB36_000343</name>
</gene>
<keyword evidence="3" id="KW-1185">Reference proteome</keyword>
<comment type="caution">
    <text evidence="2">The sequence shown here is derived from an EMBL/GenBank/DDBJ whole genome shotgun (WGS) entry which is preliminary data.</text>
</comment>
<name>A0ABD1FBM2_HYPHA</name>
<proteinExistence type="predicted"/>
<evidence type="ECO:0000256" key="1">
    <source>
        <dbReference type="SAM" id="MobiDB-lite"/>
    </source>
</evidence>
<evidence type="ECO:0000313" key="2">
    <source>
        <dbReference type="EMBL" id="KAL1516425.1"/>
    </source>
</evidence>
<dbReference type="EMBL" id="JBDJPC010000001">
    <property type="protein sequence ID" value="KAL1516425.1"/>
    <property type="molecule type" value="Genomic_DNA"/>
</dbReference>
<dbReference type="Proteomes" id="UP001566132">
    <property type="component" value="Unassembled WGS sequence"/>
</dbReference>
<feature type="compositionally biased region" description="Polar residues" evidence="1">
    <location>
        <begin position="201"/>
        <end position="213"/>
    </location>
</feature>
<feature type="region of interest" description="Disordered" evidence="1">
    <location>
        <begin position="1"/>
        <end position="20"/>
    </location>
</feature>
<dbReference type="AlphaFoldDB" id="A0ABD1FBM2"/>
<feature type="region of interest" description="Disordered" evidence="1">
    <location>
        <begin position="36"/>
        <end position="100"/>
    </location>
</feature>
<reference evidence="2 3" key="1">
    <citation type="submission" date="2024-05" db="EMBL/GenBank/DDBJ databases">
        <title>Genetic variation in Jamaican populations of the coffee berry borer (Hypothenemus hampei).</title>
        <authorList>
            <person name="Errbii M."/>
            <person name="Myrie A."/>
        </authorList>
    </citation>
    <scope>NUCLEOTIDE SEQUENCE [LARGE SCALE GENOMIC DNA]</scope>
    <source>
        <strain evidence="2">JA-Hopewell-2020-01-JO</strain>
        <tissue evidence="2">Whole body</tissue>
    </source>
</reference>
<accession>A0ABD1FBM2</accession>
<protein>
    <submittedName>
        <fullName evidence="2">Uncharacterized protein</fullName>
    </submittedName>
</protein>
<organism evidence="2 3">
    <name type="scientific">Hypothenemus hampei</name>
    <name type="common">Coffee berry borer</name>
    <dbReference type="NCBI Taxonomy" id="57062"/>
    <lineage>
        <taxon>Eukaryota</taxon>
        <taxon>Metazoa</taxon>
        <taxon>Ecdysozoa</taxon>
        <taxon>Arthropoda</taxon>
        <taxon>Hexapoda</taxon>
        <taxon>Insecta</taxon>
        <taxon>Pterygota</taxon>
        <taxon>Neoptera</taxon>
        <taxon>Endopterygota</taxon>
        <taxon>Coleoptera</taxon>
        <taxon>Polyphaga</taxon>
        <taxon>Cucujiformia</taxon>
        <taxon>Curculionidae</taxon>
        <taxon>Scolytinae</taxon>
        <taxon>Hypothenemus</taxon>
    </lineage>
</organism>
<evidence type="ECO:0000313" key="3">
    <source>
        <dbReference type="Proteomes" id="UP001566132"/>
    </source>
</evidence>